<dbReference type="RefSeq" id="WP_268239410.1">
    <property type="nucleotide sequence ID" value="NZ_BMDD01000001.1"/>
</dbReference>
<dbReference type="Proteomes" id="UP000605427">
    <property type="component" value="Unassembled WGS sequence"/>
</dbReference>
<keyword evidence="2" id="KW-1185">Reference proteome</keyword>
<reference evidence="2" key="1">
    <citation type="journal article" date="2019" name="Int. J. Syst. Evol. Microbiol.">
        <title>The Global Catalogue of Microorganisms (GCM) 10K type strain sequencing project: providing services to taxonomists for standard genome sequencing and annotation.</title>
        <authorList>
            <consortium name="The Broad Institute Genomics Platform"/>
            <consortium name="The Broad Institute Genome Sequencing Center for Infectious Disease"/>
            <person name="Wu L."/>
            <person name="Ma J."/>
        </authorList>
    </citation>
    <scope>NUCLEOTIDE SEQUENCE [LARGE SCALE GENOMIC DNA]</scope>
    <source>
        <strain evidence="2">CCM 8702</strain>
    </source>
</reference>
<sequence length="42" mass="4947">MSIDRFIWTKLSRVDNEKTKKNLAKLLAIRIRKAEKAERSTS</sequence>
<evidence type="ECO:0008006" key="3">
    <source>
        <dbReference type="Google" id="ProtNLM"/>
    </source>
</evidence>
<organism evidence="1 2">
    <name type="scientific">Saccharibacillus endophyticus</name>
    <dbReference type="NCBI Taxonomy" id="2060666"/>
    <lineage>
        <taxon>Bacteria</taxon>
        <taxon>Bacillati</taxon>
        <taxon>Bacillota</taxon>
        <taxon>Bacilli</taxon>
        <taxon>Bacillales</taxon>
        <taxon>Paenibacillaceae</taxon>
        <taxon>Saccharibacillus</taxon>
    </lineage>
</organism>
<protein>
    <recommendedName>
        <fullName evidence="3">YqzL family protein</fullName>
    </recommendedName>
</protein>
<evidence type="ECO:0000313" key="1">
    <source>
        <dbReference type="EMBL" id="GGH67311.1"/>
    </source>
</evidence>
<accession>A0ABQ1ZHP1</accession>
<comment type="caution">
    <text evidence="1">The sequence shown here is derived from an EMBL/GenBank/DDBJ whole genome shotgun (WGS) entry which is preliminary data.</text>
</comment>
<name>A0ABQ1ZHP1_9BACL</name>
<evidence type="ECO:0000313" key="2">
    <source>
        <dbReference type="Proteomes" id="UP000605427"/>
    </source>
</evidence>
<gene>
    <name evidence="1" type="ORF">GCM10007362_00190</name>
</gene>
<proteinExistence type="predicted"/>
<dbReference type="EMBL" id="BMDD01000001">
    <property type="protein sequence ID" value="GGH67311.1"/>
    <property type="molecule type" value="Genomic_DNA"/>
</dbReference>